<keyword evidence="2 4" id="KW-0808">Transferase</keyword>
<evidence type="ECO:0000256" key="2">
    <source>
        <dbReference type="ARBA" id="ARBA00022679"/>
    </source>
</evidence>
<protein>
    <submittedName>
        <fullName evidence="4">Glycosyltransferase involved in cell wall biosynthesis</fullName>
    </submittedName>
</protein>
<organism evidence="4 5">
    <name type="scientific">Sphingobium fontiphilum</name>
    <dbReference type="NCBI Taxonomy" id="944425"/>
    <lineage>
        <taxon>Bacteria</taxon>
        <taxon>Pseudomonadati</taxon>
        <taxon>Pseudomonadota</taxon>
        <taxon>Alphaproteobacteria</taxon>
        <taxon>Sphingomonadales</taxon>
        <taxon>Sphingomonadaceae</taxon>
        <taxon>Sphingobium</taxon>
    </lineage>
</organism>
<sequence length="380" mass="41784">MADAAVRPARLLHLHSSFSLGGKEARAIRLMNVWGDRARHSIVSGVPGDMGARAAIDAAVAVDYPADVPLIGPMRLSRLRAIATFMAEYDLILSYNWGAMDGVVAHRLFKRSLNLPPLIHHEDGFNIDEVDRLKTRRNLYRRFGLARVHALVVPSVVLEGIALRAWRQPTSRLRLIRNGIDVDHYAMQPAPDAIPGLVRSRGKLIVGTLAGLRPVKNIRRLVRAVAQHKHRLQLVVVGEGEERDSIMREARALGLDDLHMAGFMADPWRFVGVFDIFALSSDSEQFPISLVEAMAAGLPVASTDVGDVANMVATENRPFIVSGADGLADALGRLAADEGLRRHLGAANRARAERDFTERAMVDAYARLYGEALARPDIFR</sequence>
<dbReference type="PANTHER" id="PTHR12526">
    <property type="entry name" value="GLYCOSYLTRANSFERASE"/>
    <property type="match status" value="1"/>
</dbReference>
<name>A0A7W6DL39_9SPHN</name>
<feature type="domain" description="Glycosyl transferase family 1" evidence="3">
    <location>
        <begin position="202"/>
        <end position="350"/>
    </location>
</feature>
<dbReference type="GO" id="GO:0016757">
    <property type="term" value="F:glycosyltransferase activity"/>
    <property type="evidence" value="ECO:0007669"/>
    <property type="project" value="UniProtKB-KW"/>
</dbReference>
<gene>
    <name evidence="4" type="ORF">GGR44_000645</name>
</gene>
<accession>A0A7W6DL39</accession>
<dbReference type="EMBL" id="JACIEB010000001">
    <property type="protein sequence ID" value="MBB3981014.1"/>
    <property type="molecule type" value="Genomic_DNA"/>
</dbReference>
<evidence type="ECO:0000259" key="3">
    <source>
        <dbReference type="Pfam" id="PF00534"/>
    </source>
</evidence>
<evidence type="ECO:0000256" key="1">
    <source>
        <dbReference type="ARBA" id="ARBA00022676"/>
    </source>
</evidence>
<dbReference type="AlphaFoldDB" id="A0A7W6DL39"/>
<dbReference type="Gene3D" id="3.40.50.2000">
    <property type="entry name" value="Glycogen Phosphorylase B"/>
    <property type="match status" value="2"/>
</dbReference>
<proteinExistence type="predicted"/>
<keyword evidence="5" id="KW-1185">Reference proteome</keyword>
<keyword evidence="1" id="KW-0328">Glycosyltransferase</keyword>
<dbReference type="SUPFAM" id="SSF53756">
    <property type="entry name" value="UDP-Glycosyltransferase/glycogen phosphorylase"/>
    <property type="match status" value="1"/>
</dbReference>
<dbReference type="InterPro" id="IPR001296">
    <property type="entry name" value="Glyco_trans_1"/>
</dbReference>
<dbReference type="Proteomes" id="UP000552757">
    <property type="component" value="Unassembled WGS sequence"/>
</dbReference>
<dbReference type="RefSeq" id="WP_183953977.1">
    <property type="nucleotide sequence ID" value="NZ_JACIEB010000001.1"/>
</dbReference>
<dbReference type="PANTHER" id="PTHR12526:SF510">
    <property type="entry name" value="D-INOSITOL 3-PHOSPHATE GLYCOSYLTRANSFERASE"/>
    <property type="match status" value="1"/>
</dbReference>
<evidence type="ECO:0000313" key="4">
    <source>
        <dbReference type="EMBL" id="MBB3981014.1"/>
    </source>
</evidence>
<comment type="caution">
    <text evidence="4">The sequence shown here is derived from an EMBL/GenBank/DDBJ whole genome shotgun (WGS) entry which is preliminary data.</text>
</comment>
<reference evidence="4 5" key="1">
    <citation type="submission" date="2020-08" db="EMBL/GenBank/DDBJ databases">
        <title>Genomic Encyclopedia of Type Strains, Phase IV (KMG-IV): sequencing the most valuable type-strain genomes for metagenomic binning, comparative biology and taxonomic classification.</title>
        <authorList>
            <person name="Goeker M."/>
        </authorList>
    </citation>
    <scope>NUCLEOTIDE SEQUENCE [LARGE SCALE GENOMIC DNA]</scope>
    <source>
        <strain evidence="4 5">DSM 29348</strain>
    </source>
</reference>
<dbReference type="Pfam" id="PF00534">
    <property type="entry name" value="Glycos_transf_1"/>
    <property type="match status" value="1"/>
</dbReference>
<evidence type="ECO:0000313" key="5">
    <source>
        <dbReference type="Proteomes" id="UP000552757"/>
    </source>
</evidence>